<name>A0A944D890_DENI1</name>
<dbReference type="InterPro" id="IPR022260">
    <property type="entry name" value="Integr_conj_element_PilL"/>
</dbReference>
<proteinExistence type="predicted"/>
<dbReference type="AlphaFoldDB" id="A0A944D890"/>
<accession>A0A944D890</accession>
<feature type="signal peptide" evidence="2">
    <location>
        <begin position="1"/>
        <end position="20"/>
    </location>
</feature>
<feature type="chain" id="PRO_5037451751" evidence="2">
    <location>
        <begin position="21"/>
        <end position="197"/>
    </location>
</feature>
<sequence>MRQLVPAALMIALGVPQVHAGAPGDPMPEPQYSDSVSALDIAPDTVRLARYTTMATGADPARLAPLETIVRLSIPAEVGEVGTAVRYVLLRTGYSLGERDEAAAKLLGLPLPQNHRELGPAPVRELLAVLVGEAFMVEDDPVGRSIAIRLSRAWAVPDETPADLAAGATAQALPVAMTEGPDVVDSATPEGGEDDDE</sequence>
<evidence type="ECO:0000313" key="3">
    <source>
        <dbReference type="EMBL" id="MBT0960346.1"/>
    </source>
</evidence>
<keyword evidence="2" id="KW-0732">Signal</keyword>
<evidence type="ECO:0000313" key="4">
    <source>
        <dbReference type="Proteomes" id="UP000694660"/>
    </source>
</evidence>
<protein>
    <submittedName>
        <fullName evidence="3">Uncharacterized protein</fullName>
    </submittedName>
</protein>
<keyword evidence="4" id="KW-1185">Reference proteome</keyword>
<comment type="caution">
    <text evidence="3">The sequence shown here is derived from an EMBL/GenBank/DDBJ whole genome shotgun (WGS) entry which is preliminary data.</text>
</comment>
<dbReference type="NCBIfam" id="TIGR03748">
    <property type="entry name" value="conj_PilL"/>
    <property type="match status" value="1"/>
</dbReference>
<dbReference type="EMBL" id="JAEKFT010000003">
    <property type="protein sequence ID" value="MBT0960346.1"/>
    <property type="molecule type" value="Genomic_DNA"/>
</dbReference>
<organism evidence="3 4">
    <name type="scientific">Denitromonas iodatirespirans</name>
    <dbReference type="NCBI Taxonomy" id="2795389"/>
    <lineage>
        <taxon>Bacteria</taxon>
        <taxon>Pseudomonadati</taxon>
        <taxon>Pseudomonadota</taxon>
        <taxon>Betaproteobacteria</taxon>
        <taxon>Rhodocyclales</taxon>
        <taxon>Zoogloeaceae</taxon>
        <taxon>Denitromonas</taxon>
    </lineage>
</organism>
<evidence type="ECO:0000256" key="1">
    <source>
        <dbReference type="SAM" id="MobiDB-lite"/>
    </source>
</evidence>
<dbReference type="RefSeq" id="WP_214360098.1">
    <property type="nucleotide sequence ID" value="NZ_JAEKFT010000003.1"/>
</dbReference>
<evidence type="ECO:0000256" key="2">
    <source>
        <dbReference type="SAM" id="SignalP"/>
    </source>
</evidence>
<dbReference type="Proteomes" id="UP000694660">
    <property type="component" value="Unassembled WGS sequence"/>
</dbReference>
<feature type="region of interest" description="Disordered" evidence="1">
    <location>
        <begin position="175"/>
        <end position="197"/>
    </location>
</feature>
<gene>
    <name evidence="3" type="ORF">I8J34_04090</name>
</gene>
<reference evidence="4" key="1">
    <citation type="journal article" date="2022" name="ISME J.">
        <title>Genetic and phylogenetic analysis of dissimilatory iodate-reducing bacteria identifies potential niches across the world's oceans.</title>
        <authorList>
            <person name="Reyes-Umana V."/>
            <person name="Henning Z."/>
            <person name="Lee K."/>
            <person name="Barnum T.P."/>
            <person name="Coates J.D."/>
        </authorList>
    </citation>
    <scope>NUCLEOTIDE SEQUENCE [LARGE SCALE GENOMIC DNA]</scope>
    <source>
        <strain evidence="4">IR12</strain>
    </source>
</reference>